<sequence length="46" mass="5349">MGTSSNTKRKRTQRDYTMGFKLQIVMAVEKGDMTYKQVQNIYCIQG</sequence>
<proteinExistence type="predicted"/>
<dbReference type="RefSeq" id="WP_175550818.1">
    <property type="nucleotide sequence ID" value="NZ_FQVF01000043.1"/>
</dbReference>
<dbReference type="STRING" id="1122206.SAMN02745753_04676"/>
<gene>
    <name evidence="1" type="ORF">SAMN02745753_04676</name>
</gene>
<dbReference type="InterPro" id="IPR010921">
    <property type="entry name" value="Trp_repressor/repl_initiator"/>
</dbReference>
<evidence type="ECO:0000313" key="2">
    <source>
        <dbReference type="Proteomes" id="UP000184517"/>
    </source>
</evidence>
<accession>A0A1M5NL51</accession>
<dbReference type="SUPFAM" id="SSF48295">
    <property type="entry name" value="TrpR-like"/>
    <property type="match status" value="1"/>
</dbReference>
<organism evidence="1 2">
    <name type="scientific">Marinomonas polaris DSM 16579</name>
    <dbReference type="NCBI Taxonomy" id="1122206"/>
    <lineage>
        <taxon>Bacteria</taxon>
        <taxon>Pseudomonadati</taxon>
        <taxon>Pseudomonadota</taxon>
        <taxon>Gammaproteobacteria</taxon>
        <taxon>Oceanospirillales</taxon>
        <taxon>Oceanospirillaceae</taxon>
        <taxon>Marinomonas</taxon>
    </lineage>
</organism>
<protein>
    <recommendedName>
        <fullName evidence="3">Transposase</fullName>
    </recommendedName>
</protein>
<evidence type="ECO:0008006" key="3">
    <source>
        <dbReference type="Google" id="ProtNLM"/>
    </source>
</evidence>
<name>A0A1M5NL51_9GAMM</name>
<reference evidence="2" key="1">
    <citation type="submission" date="2016-11" db="EMBL/GenBank/DDBJ databases">
        <authorList>
            <person name="Varghese N."/>
            <person name="Submissions S."/>
        </authorList>
    </citation>
    <scope>NUCLEOTIDE SEQUENCE [LARGE SCALE GENOMIC DNA]</scope>
    <source>
        <strain evidence="2">DSM 16579</strain>
    </source>
</reference>
<evidence type="ECO:0000313" key="1">
    <source>
        <dbReference type="EMBL" id="SHG90280.1"/>
    </source>
</evidence>
<dbReference type="Proteomes" id="UP000184517">
    <property type="component" value="Unassembled WGS sequence"/>
</dbReference>
<dbReference type="EMBL" id="FQVF01000043">
    <property type="protein sequence ID" value="SHG90280.1"/>
    <property type="molecule type" value="Genomic_DNA"/>
</dbReference>
<keyword evidence="2" id="KW-1185">Reference proteome</keyword>
<dbReference type="GO" id="GO:0043565">
    <property type="term" value="F:sequence-specific DNA binding"/>
    <property type="evidence" value="ECO:0007669"/>
    <property type="project" value="InterPro"/>
</dbReference>
<dbReference type="AlphaFoldDB" id="A0A1M5NL51"/>